<proteinExistence type="predicted"/>
<keyword evidence="3" id="KW-1185">Reference proteome</keyword>
<evidence type="ECO:0000313" key="3">
    <source>
        <dbReference type="Proteomes" id="UP000299102"/>
    </source>
</evidence>
<gene>
    <name evidence="2" type="ORF">EVAR_411_1</name>
</gene>
<evidence type="ECO:0000256" key="1">
    <source>
        <dbReference type="SAM" id="MobiDB-lite"/>
    </source>
</evidence>
<evidence type="ECO:0000313" key="2">
    <source>
        <dbReference type="EMBL" id="GBO99061.1"/>
    </source>
</evidence>
<organism evidence="2 3">
    <name type="scientific">Eumeta variegata</name>
    <name type="common">Bagworm moth</name>
    <name type="synonym">Eumeta japonica</name>
    <dbReference type="NCBI Taxonomy" id="151549"/>
    <lineage>
        <taxon>Eukaryota</taxon>
        <taxon>Metazoa</taxon>
        <taxon>Ecdysozoa</taxon>
        <taxon>Arthropoda</taxon>
        <taxon>Hexapoda</taxon>
        <taxon>Insecta</taxon>
        <taxon>Pterygota</taxon>
        <taxon>Neoptera</taxon>
        <taxon>Endopterygota</taxon>
        <taxon>Lepidoptera</taxon>
        <taxon>Glossata</taxon>
        <taxon>Ditrysia</taxon>
        <taxon>Tineoidea</taxon>
        <taxon>Psychidae</taxon>
        <taxon>Oiketicinae</taxon>
        <taxon>Eumeta</taxon>
    </lineage>
</organism>
<dbReference type="OrthoDB" id="6924958at2759"/>
<dbReference type="Proteomes" id="UP000299102">
    <property type="component" value="Unassembled WGS sequence"/>
</dbReference>
<accession>A0A4C1SAA7</accession>
<sequence>MSVRVTQNWFKRLESDNFDVEDVPRSGRPITDKFVVILEKVPKLGAARRQIARVACEGAPPAPAARDGHHSRPGRRSWVGTNSQGACTEDETHNICIKTDLECEGLPRGLLLGGIFSRTFVVCVSVHSKIRAACGVGPDVLSV</sequence>
<dbReference type="EMBL" id="BGZK01000002">
    <property type="protein sequence ID" value="GBO99061.1"/>
    <property type="molecule type" value="Genomic_DNA"/>
</dbReference>
<dbReference type="AlphaFoldDB" id="A0A4C1SAA7"/>
<protein>
    <recommendedName>
        <fullName evidence="4">Mos1 transposase HTH domain-containing protein</fullName>
    </recommendedName>
</protein>
<evidence type="ECO:0008006" key="4">
    <source>
        <dbReference type="Google" id="ProtNLM"/>
    </source>
</evidence>
<name>A0A4C1SAA7_EUMVA</name>
<feature type="region of interest" description="Disordered" evidence="1">
    <location>
        <begin position="59"/>
        <end position="84"/>
    </location>
</feature>
<reference evidence="2 3" key="1">
    <citation type="journal article" date="2019" name="Commun. Biol.">
        <title>The bagworm genome reveals a unique fibroin gene that provides high tensile strength.</title>
        <authorList>
            <person name="Kono N."/>
            <person name="Nakamura H."/>
            <person name="Ohtoshi R."/>
            <person name="Tomita M."/>
            <person name="Numata K."/>
            <person name="Arakawa K."/>
        </authorList>
    </citation>
    <scope>NUCLEOTIDE SEQUENCE [LARGE SCALE GENOMIC DNA]</scope>
</reference>
<comment type="caution">
    <text evidence="2">The sequence shown here is derived from an EMBL/GenBank/DDBJ whole genome shotgun (WGS) entry which is preliminary data.</text>
</comment>